<dbReference type="HOGENOM" id="CLU_032738_0_0_1"/>
<reference evidence="4" key="2">
    <citation type="submission" date="2015-01" db="EMBL/GenBank/DDBJ databases">
        <title>Evolutionary Origins and Diversification of the Mycorrhizal Mutualists.</title>
        <authorList>
            <consortium name="DOE Joint Genome Institute"/>
            <consortium name="Mycorrhizal Genomics Consortium"/>
            <person name="Kohler A."/>
            <person name="Kuo A."/>
            <person name="Nagy L.G."/>
            <person name="Floudas D."/>
            <person name="Copeland A."/>
            <person name="Barry K.W."/>
            <person name="Cichocki N."/>
            <person name="Veneault-Fourrey C."/>
            <person name="LaButti K."/>
            <person name="Lindquist E.A."/>
            <person name="Lipzen A."/>
            <person name="Lundell T."/>
            <person name="Morin E."/>
            <person name="Murat C."/>
            <person name="Riley R."/>
            <person name="Ohm R."/>
            <person name="Sun H."/>
            <person name="Tunlid A."/>
            <person name="Henrissat B."/>
            <person name="Grigoriev I.V."/>
            <person name="Hibbett D.S."/>
            <person name="Martin F."/>
        </authorList>
    </citation>
    <scope>NUCLEOTIDE SEQUENCE [LARGE SCALE GENOMIC DNA]</scope>
    <source>
        <strain evidence="4">h7</strain>
    </source>
</reference>
<reference evidence="3 4" key="1">
    <citation type="submission" date="2014-04" db="EMBL/GenBank/DDBJ databases">
        <authorList>
            <consortium name="DOE Joint Genome Institute"/>
            <person name="Kuo A."/>
            <person name="Gay G."/>
            <person name="Dore J."/>
            <person name="Kohler A."/>
            <person name="Nagy L.G."/>
            <person name="Floudas D."/>
            <person name="Copeland A."/>
            <person name="Barry K.W."/>
            <person name="Cichocki N."/>
            <person name="Veneault-Fourrey C."/>
            <person name="LaButti K."/>
            <person name="Lindquist E.A."/>
            <person name="Lipzen A."/>
            <person name="Lundell T."/>
            <person name="Morin E."/>
            <person name="Murat C."/>
            <person name="Sun H."/>
            <person name="Tunlid A."/>
            <person name="Henrissat B."/>
            <person name="Grigoriev I.V."/>
            <person name="Hibbett D.S."/>
            <person name="Martin F."/>
            <person name="Nordberg H.P."/>
            <person name="Cantor M.N."/>
            <person name="Hua S.X."/>
        </authorList>
    </citation>
    <scope>NUCLEOTIDE SEQUENCE [LARGE SCALE GENOMIC DNA]</scope>
    <source>
        <strain evidence="4">h7</strain>
    </source>
</reference>
<evidence type="ECO:0000256" key="1">
    <source>
        <dbReference type="SAM" id="MobiDB-lite"/>
    </source>
</evidence>
<feature type="domain" description="DUF6697" evidence="2">
    <location>
        <begin position="229"/>
        <end position="379"/>
    </location>
</feature>
<dbReference type="EMBL" id="KN831768">
    <property type="protein sequence ID" value="KIM49731.1"/>
    <property type="molecule type" value="Genomic_DNA"/>
</dbReference>
<accession>A0A0C3D0V6</accession>
<keyword evidence="4" id="KW-1185">Reference proteome</keyword>
<evidence type="ECO:0000313" key="4">
    <source>
        <dbReference type="Proteomes" id="UP000053424"/>
    </source>
</evidence>
<dbReference type="InterPro" id="IPR046520">
    <property type="entry name" value="DUF6697"/>
</dbReference>
<feature type="region of interest" description="Disordered" evidence="1">
    <location>
        <begin position="114"/>
        <end position="139"/>
    </location>
</feature>
<dbReference type="OrthoDB" id="3219211at2759"/>
<feature type="region of interest" description="Disordered" evidence="1">
    <location>
        <begin position="395"/>
        <end position="435"/>
    </location>
</feature>
<feature type="region of interest" description="Disordered" evidence="1">
    <location>
        <begin position="448"/>
        <end position="469"/>
    </location>
</feature>
<sequence>MLAAAQNPYRMAEMALELQIERLRVAEITNARDAALHRLLDAYAHITEKNALIEKFQAERDGSDGSDGPHCAAVGMPKSDPQAAAVDIDSLNAHIRTLERITEELRAEIAELNSKLAERPPPTPPASPSPPPSPASYMENSKLTKPALVDVSTETESPKKVDAVVATEIDIEQRYSPPQTEDPAQLVASRHAVLAKIPLPVNPPDDTLSAILIPPPFTLHEFINAAPVTLKNQLTSYRILQNITTSWCPDREEHGYMYVPAFKCSTNPRIATAHRWNKIDVLGRLSKPTECFYNKDGVWYYAGSYKAFMLDYLSVKEWEQLPAETQTCLIKETLSARKNTTPQTTYETTQLYASGALKIACVGLQCVAFNQEVYRAIIEWGVRWGESKWRAAALASGSAPGGGKTTPGRRNQSQGSAGVAVAVASPTPSAGSSAQLAGSTMFNVASSAIGNSGDSPTRGRENAAIVGKR</sequence>
<name>A0A0C3D0V6_HEBCY</name>
<organism evidence="3 4">
    <name type="scientific">Hebeloma cylindrosporum</name>
    <dbReference type="NCBI Taxonomy" id="76867"/>
    <lineage>
        <taxon>Eukaryota</taxon>
        <taxon>Fungi</taxon>
        <taxon>Dikarya</taxon>
        <taxon>Basidiomycota</taxon>
        <taxon>Agaricomycotina</taxon>
        <taxon>Agaricomycetes</taxon>
        <taxon>Agaricomycetidae</taxon>
        <taxon>Agaricales</taxon>
        <taxon>Agaricineae</taxon>
        <taxon>Hymenogastraceae</taxon>
        <taxon>Hebeloma</taxon>
    </lineage>
</organism>
<evidence type="ECO:0000259" key="2">
    <source>
        <dbReference type="Pfam" id="PF20411"/>
    </source>
</evidence>
<proteinExistence type="predicted"/>
<gene>
    <name evidence="3" type="ORF">M413DRAFT_115341</name>
</gene>
<evidence type="ECO:0000313" key="3">
    <source>
        <dbReference type="EMBL" id="KIM49731.1"/>
    </source>
</evidence>
<protein>
    <recommendedName>
        <fullName evidence="2">DUF6697 domain-containing protein</fullName>
    </recommendedName>
</protein>
<feature type="compositionally biased region" description="Low complexity" evidence="1">
    <location>
        <begin position="412"/>
        <end position="435"/>
    </location>
</feature>
<dbReference type="Pfam" id="PF20411">
    <property type="entry name" value="DUF6697"/>
    <property type="match status" value="1"/>
</dbReference>
<dbReference type="Proteomes" id="UP000053424">
    <property type="component" value="Unassembled WGS sequence"/>
</dbReference>
<feature type="compositionally biased region" description="Pro residues" evidence="1">
    <location>
        <begin position="119"/>
        <end position="134"/>
    </location>
</feature>
<dbReference type="AlphaFoldDB" id="A0A0C3D0V6"/>